<dbReference type="Proteomes" id="UP000474640">
    <property type="component" value="Unassembled WGS sequence"/>
</dbReference>
<sequence length="338" mass="38031">METKAWYYRQKQKLLLTTSYLAIFTGCLLNIPAASAIPLKDHVHIFNRDIPFQPTNNLVARQDAREVPLPPGSTATDGSADLTFYGAECKMGLYEGSFRNRGGPVDTGPGARWEGYPLGSRFIGPEPLVFPDNKCVNIRDLHPALPNQISAYIVTGYCECRFYDHEGCPNEPGQGGFSAYNREDAALWNNGPDDNTLESFSCWKTSHFDDFNFCSIKFSDNPSTAIGRPVSPLDLLKPKPPGQVIDRRYTRDDMTNSPTRLEGETDCQRMPEGITLNYYKINGCSCRFYRSENCENDGYSFTDGNPGKTERIYGLQQDLKSYRCRAPFGITWVPRDDI</sequence>
<accession>A0A7C8VVP6</accession>
<comment type="caution">
    <text evidence="1">The sequence shown here is derived from an EMBL/GenBank/DDBJ whole genome shotgun (WGS) entry which is preliminary data.</text>
</comment>
<gene>
    <name evidence="1" type="ORF">TWF970_005515</name>
</gene>
<reference evidence="1 2" key="1">
    <citation type="submission" date="2020-01" db="EMBL/GenBank/DDBJ databases">
        <authorList>
            <person name="Palmer J.M."/>
        </authorList>
    </citation>
    <scope>NUCLEOTIDE SEQUENCE [LARGE SCALE GENOMIC DNA]</scope>
    <source>
        <strain evidence="1 2">TWF970</strain>
    </source>
</reference>
<proteinExistence type="predicted"/>
<dbReference type="EMBL" id="JAABOJ010000003">
    <property type="protein sequence ID" value="KAF3288446.1"/>
    <property type="molecule type" value="Genomic_DNA"/>
</dbReference>
<organism evidence="1 2">
    <name type="scientific">Orbilia oligospora</name>
    <name type="common">Nematode-trapping fungus</name>
    <name type="synonym">Arthrobotrys oligospora</name>
    <dbReference type="NCBI Taxonomy" id="2813651"/>
    <lineage>
        <taxon>Eukaryota</taxon>
        <taxon>Fungi</taxon>
        <taxon>Dikarya</taxon>
        <taxon>Ascomycota</taxon>
        <taxon>Pezizomycotina</taxon>
        <taxon>Orbiliomycetes</taxon>
        <taxon>Orbiliales</taxon>
        <taxon>Orbiliaceae</taxon>
        <taxon>Orbilia</taxon>
    </lineage>
</organism>
<evidence type="ECO:0000313" key="1">
    <source>
        <dbReference type="EMBL" id="KAF3288446.1"/>
    </source>
</evidence>
<evidence type="ECO:0000313" key="2">
    <source>
        <dbReference type="Proteomes" id="UP000474640"/>
    </source>
</evidence>
<dbReference type="AlphaFoldDB" id="A0A7C8VVP6"/>
<dbReference type="PROSITE" id="PS51257">
    <property type="entry name" value="PROKAR_LIPOPROTEIN"/>
    <property type="match status" value="1"/>
</dbReference>
<dbReference type="OrthoDB" id="5271273at2759"/>
<name>A0A7C8VVP6_ORBOL</name>
<protein>
    <submittedName>
        <fullName evidence="1">Uncharacterized protein</fullName>
    </submittedName>
</protein>